<evidence type="ECO:0000256" key="3">
    <source>
        <dbReference type="ARBA" id="ARBA00022737"/>
    </source>
</evidence>
<keyword evidence="7" id="KW-1185">Reference proteome</keyword>
<evidence type="ECO:0000256" key="2">
    <source>
        <dbReference type="ARBA" id="ARBA00022574"/>
    </source>
</evidence>
<comment type="similarity">
    <text evidence="1">Belongs to the WD repeat EIPR1 family.</text>
</comment>
<dbReference type="PROSITE" id="PS50082">
    <property type="entry name" value="WD_REPEATS_2"/>
    <property type="match status" value="1"/>
</dbReference>
<dbReference type="AlphaFoldDB" id="A0A813X4E3"/>
<feature type="repeat" description="WD" evidence="4">
    <location>
        <begin position="215"/>
        <end position="250"/>
    </location>
</feature>
<comment type="caution">
    <text evidence="6">The sequence shown here is derived from an EMBL/GenBank/DDBJ whole genome shotgun (WGS) entry which is preliminary data.</text>
</comment>
<evidence type="ECO:0000313" key="6">
    <source>
        <dbReference type="EMBL" id="CAF0863043.1"/>
    </source>
</evidence>
<sequence length="354" mass="41186">MLEDEIPLIYGLEYQARALCAQVNETEIKRFLVGTQSLKNSNQVHLVEYDDDNNSLTKCIYDHKEGEIWHISSSPQNKHQFLTCYNKLGNNNIQMKCSIWEFPENFEMSIPADESSHHNLKYLADLPQQVTISSIWEPSGKCIASLSENTIYYYDLNDSSEPKLISSANLEAKGQPKFTNCKWNPHHSYSQIATCNDTAIRGWDIKTMKQSFVIDNSHGQLVRDIDFNPNKQYYLVSVGDDCKTKFWDIRKPNECLKTLTNHSHWVWCVRYNSFHDQLILTEPYKTIIDDENTGSEAKEIIEPDKIVKMYEDHEDSVYSVEWSSVEPWVFASLSYDGRLIINKVPKEEKYRILL</sequence>
<feature type="domain" description="EIPR1-like beta-propeller" evidence="5">
    <location>
        <begin position="9"/>
        <end position="281"/>
    </location>
</feature>
<proteinExistence type="inferred from homology"/>
<dbReference type="PANTHER" id="PTHR14205">
    <property type="entry name" value="WD-REPEAT PROTEIN"/>
    <property type="match status" value="1"/>
</dbReference>
<organism evidence="6 7">
    <name type="scientific">Brachionus calyciflorus</name>
    <dbReference type="NCBI Taxonomy" id="104777"/>
    <lineage>
        <taxon>Eukaryota</taxon>
        <taxon>Metazoa</taxon>
        <taxon>Spiralia</taxon>
        <taxon>Gnathifera</taxon>
        <taxon>Rotifera</taxon>
        <taxon>Eurotatoria</taxon>
        <taxon>Monogononta</taxon>
        <taxon>Pseudotrocha</taxon>
        <taxon>Ploima</taxon>
        <taxon>Brachionidae</taxon>
        <taxon>Brachionus</taxon>
    </lineage>
</organism>
<dbReference type="PROSITE" id="PS00678">
    <property type="entry name" value="WD_REPEATS_1"/>
    <property type="match status" value="1"/>
</dbReference>
<dbReference type="Pfam" id="PF00400">
    <property type="entry name" value="WD40"/>
    <property type="match status" value="1"/>
</dbReference>
<dbReference type="OrthoDB" id="196957at2759"/>
<keyword evidence="2 4" id="KW-0853">WD repeat</keyword>
<evidence type="ECO:0000313" key="7">
    <source>
        <dbReference type="Proteomes" id="UP000663879"/>
    </source>
</evidence>
<dbReference type="Gene3D" id="2.130.10.10">
    <property type="entry name" value="YVTN repeat-like/Quinoprotein amine dehydrogenase"/>
    <property type="match status" value="1"/>
</dbReference>
<dbReference type="Pfam" id="PF23609">
    <property type="entry name" value="Beta-prop_EIPR1"/>
    <property type="match status" value="1"/>
</dbReference>
<gene>
    <name evidence="6" type="ORF">OXX778_LOCUS9536</name>
</gene>
<dbReference type="InterPro" id="IPR001680">
    <property type="entry name" value="WD40_rpt"/>
</dbReference>
<accession>A0A813X4E3</accession>
<dbReference type="EMBL" id="CAJNOC010001415">
    <property type="protein sequence ID" value="CAF0863043.1"/>
    <property type="molecule type" value="Genomic_DNA"/>
</dbReference>
<keyword evidence="3" id="KW-0677">Repeat</keyword>
<dbReference type="PANTHER" id="PTHR14205:SF15">
    <property type="entry name" value="EARP AND GARP COMPLEX-INTERACTING PROTEIN 1"/>
    <property type="match status" value="1"/>
</dbReference>
<dbReference type="InterPro" id="IPR036322">
    <property type="entry name" value="WD40_repeat_dom_sf"/>
</dbReference>
<dbReference type="SUPFAM" id="SSF50978">
    <property type="entry name" value="WD40 repeat-like"/>
    <property type="match status" value="1"/>
</dbReference>
<evidence type="ECO:0000256" key="4">
    <source>
        <dbReference type="PROSITE-ProRule" id="PRU00221"/>
    </source>
</evidence>
<dbReference type="SMART" id="SM00320">
    <property type="entry name" value="WD40"/>
    <property type="match status" value="6"/>
</dbReference>
<dbReference type="InterPro" id="IPR040323">
    <property type="entry name" value="EIPR1"/>
</dbReference>
<dbReference type="Proteomes" id="UP000663879">
    <property type="component" value="Unassembled WGS sequence"/>
</dbReference>
<dbReference type="InterPro" id="IPR015943">
    <property type="entry name" value="WD40/YVTN_repeat-like_dom_sf"/>
</dbReference>
<evidence type="ECO:0000256" key="1">
    <source>
        <dbReference type="ARBA" id="ARBA00005672"/>
    </source>
</evidence>
<dbReference type="InterPro" id="IPR059104">
    <property type="entry name" value="Beta-prop_EIPR1-like"/>
</dbReference>
<dbReference type="GO" id="GO:0016567">
    <property type="term" value="P:protein ubiquitination"/>
    <property type="evidence" value="ECO:0007669"/>
    <property type="project" value="TreeGrafter"/>
</dbReference>
<evidence type="ECO:0000259" key="5">
    <source>
        <dbReference type="Pfam" id="PF23609"/>
    </source>
</evidence>
<dbReference type="InterPro" id="IPR019775">
    <property type="entry name" value="WD40_repeat_CS"/>
</dbReference>
<protein>
    <recommendedName>
        <fullName evidence="5">EIPR1-like beta-propeller domain-containing protein</fullName>
    </recommendedName>
</protein>
<reference evidence="6" key="1">
    <citation type="submission" date="2021-02" db="EMBL/GenBank/DDBJ databases">
        <authorList>
            <person name="Nowell W R."/>
        </authorList>
    </citation>
    <scope>NUCLEOTIDE SEQUENCE</scope>
    <source>
        <strain evidence="6">Ploen Becks lab</strain>
    </source>
</reference>
<name>A0A813X4E3_9BILA</name>